<keyword evidence="2" id="KW-1185">Reference proteome</keyword>
<dbReference type="Proteomes" id="UP000315010">
    <property type="component" value="Unassembled WGS sequence"/>
</dbReference>
<protein>
    <recommendedName>
        <fullName evidence="3">TIGR04255 family protein</fullName>
    </recommendedName>
</protein>
<gene>
    <name evidence="1" type="ORF">CA13_13520</name>
</gene>
<name>A0A5C5YZF5_9BACT</name>
<organism evidence="1 2">
    <name type="scientific">Novipirellula herctigrandis</name>
    <dbReference type="NCBI Taxonomy" id="2527986"/>
    <lineage>
        <taxon>Bacteria</taxon>
        <taxon>Pseudomonadati</taxon>
        <taxon>Planctomycetota</taxon>
        <taxon>Planctomycetia</taxon>
        <taxon>Pirellulales</taxon>
        <taxon>Pirellulaceae</taxon>
        <taxon>Novipirellula</taxon>
    </lineage>
</organism>
<proteinExistence type="predicted"/>
<evidence type="ECO:0008006" key="3">
    <source>
        <dbReference type="Google" id="ProtNLM"/>
    </source>
</evidence>
<reference evidence="1 2" key="1">
    <citation type="submission" date="2019-02" db="EMBL/GenBank/DDBJ databases">
        <title>Deep-cultivation of Planctomycetes and their phenomic and genomic characterization uncovers novel biology.</title>
        <authorList>
            <person name="Wiegand S."/>
            <person name="Jogler M."/>
            <person name="Boedeker C."/>
            <person name="Pinto D."/>
            <person name="Vollmers J."/>
            <person name="Rivas-Marin E."/>
            <person name="Kohn T."/>
            <person name="Peeters S.H."/>
            <person name="Heuer A."/>
            <person name="Rast P."/>
            <person name="Oberbeckmann S."/>
            <person name="Bunk B."/>
            <person name="Jeske O."/>
            <person name="Meyerdierks A."/>
            <person name="Storesund J.E."/>
            <person name="Kallscheuer N."/>
            <person name="Luecker S."/>
            <person name="Lage O.M."/>
            <person name="Pohl T."/>
            <person name="Merkel B.J."/>
            <person name="Hornburger P."/>
            <person name="Mueller R.-W."/>
            <person name="Bruemmer F."/>
            <person name="Labrenz M."/>
            <person name="Spormann A.M."/>
            <person name="Op Den Camp H."/>
            <person name="Overmann J."/>
            <person name="Amann R."/>
            <person name="Jetten M.S.M."/>
            <person name="Mascher T."/>
            <person name="Medema M.H."/>
            <person name="Devos D.P."/>
            <person name="Kaster A.-K."/>
            <person name="Ovreas L."/>
            <person name="Rohde M."/>
            <person name="Galperin M.Y."/>
            <person name="Jogler C."/>
        </authorList>
    </citation>
    <scope>NUCLEOTIDE SEQUENCE [LARGE SCALE GENOMIC DNA]</scope>
    <source>
        <strain evidence="1 2">CA13</strain>
    </source>
</reference>
<accession>A0A5C5YZF5</accession>
<dbReference type="OrthoDB" id="250042at2"/>
<dbReference type="EMBL" id="SJPJ01000001">
    <property type="protein sequence ID" value="TWT79941.1"/>
    <property type="molecule type" value="Genomic_DNA"/>
</dbReference>
<evidence type="ECO:0000313" key="2">
    <source>
        <dbReference type="Proteomes" id="UP000315010"/>
    </source>
</evidence>
<comment type="caution">
    <text evidence="1">The sequence shown here is derived from an EMBL/GenBank/DDBJ whole genome shotgun (WGS) entry which is preliminary data.</text>
</comment>
<evidence type="ECO:0000313" key="1">
    <source>
        <dbReference type="EMBL" id="TWT79941.1"/>
    </source>
</evidence>
<sequence>MNGYGAYSDDFYINMILATEMELPKGRESILHFFEQIRRRYPKLQNFYGRDKNEFVLEEEKEAGAYRWVSTEQKRINSGAVNPGSIEDVDELNRSVLELIPYELSVTPLDCESLSVMFGFDFAYRGNHNEMIAEVVGVAPGLHQFTNVPYGKLLAHEPAIQFSLDEDCRTQCRVSFESRTNAYQVRTGDFGEEQISVYLTVRRYDSLGPDDTYVGEYNRLAGLGRDLVDEFLVNSVLKPLQEAISLR</sequence>
<dbReference type="AlphaFoldDB" id="A0A5C5YZF5"/>